<dbReference type="Proteomes" id="UP001241110">
    <property type="component" value="Unassembled WGS sequence"/>
</dbReference>
<evidence type="ECO:0000313" key="1">
    <source>
        <dbReference type="EMBL" id="MDJ1484224.1"/>
    </source>
</evidence>
<accession>A0AAE3QWT3</accession>
<dbReference type="AlphaFoldDB" id="A0AAE3QWT3"/>
<comment type="caution">
    <text evidence="1">The sequence shown here is derived from an EMBL/GenBank/DDBJ whole genome shotgun (WGS) entry which is preliminary data.</text>
</comment>
<gene>
    <name evidence="1" type="ORF">QNI16_27240</name>
</gene>
<dbReference type="SUPFAM" id="SSF56281">
    <property type="entry name" value="Metallo-hydrolase/oxidoreductase"/>
    <property type="match status" value="1"/>
</dbReference>
<dbReference type="InterPro" id="IPR052159">
    <property type="entry name" value="Competence_DNA_uptake"/>
</dbReference>
<dbReference type="PANTHER" id="PTHR30619:SF1">
    <property type="entry name" value="RECOMBINATION PROTEIN 2"/>
    <property type="match status" value="1"/>
</dbReference>
<dbReference type="PANTHER" id="PTHR30619">
    <property type="entry name" value="DNA INTERNALIZATION/COMPETENCE PROTEIN COMEC/REC2"/>
    <property type="match status" value="1"/>
</dbReference>
<dbReference type="Gene3D" id="3.60.15.10">
    <property type="entry name" value="Ribonuclease Z/Hydroxyacylglutathione hydrolase-like"/>
    <property type="match status" value="1"/>
</dbReference>
<sequence length="356" mass="41724">MEIKVIIFDVGKGDNIIVEFPENIFGLIDFNKKTSQGEPPSLTYLRLKYDELKAKGSNLRICFINITHQDKDHRHGAVDFFAWIEEKKIDIEIWYPKSINIPNIISHLRKNNDLENTFNYIYQFHKKKRTRALEGISEVKTIKNFKIYALSPLPDAIEEDINDRIVNPRNWNPNNTSTALHFRSNNLQLTFGADLPWLEWEKVIERLDISSLKDIYSDFVKASHHGAENASHTTLWEKLLKDLSHIIFTADARYPKKITLDHLSQINKEKLHKYSTFVQNQIFICKNAENVTNKKNIQWIISNNLTGSQNISSQTIRSIPRKKDPELESDFKFIGWEFMFLESNKVEVFQLYPQLQ</sequence>
<dbReference type="EMBL" id="JASJOS010000014">
    <property type="protein sequence ID" value="MDJ1484224.1"/>
    <property type="molecule type" value="Genomic_DNA"/>
</dbReference>
<protein>
    <submittedName>
        <fullName evidence="1">Uncharacterized protein</fullName>
    </submittedName>
</protein>
<dbReference type="InterPro" id="IPR036866">
    <property type="entry name" value="RibonucZ/Hydroxyglut_hydro"/>
</dbReference>
<organism evidence="1 2">
    <name type="scientific">Xanthocytophaga flava</name>
    <dbReference type="NCBI Taxonomy" id="3048013"/>
    <lineage>
        <taxon>Bacteria</taxon>
        <taxon>Pseudomonadati</taxon>
        <taxon>Bacteroidota</taxon>
        <taxon>Cytophagia</taxon>
        <taxon>Cytophagales</taxon>
        <taxon>Rhodocytophagaceae</taxon>
        <taxon>Xanthocytophaga</taxon>
    </lineage>
</organism>
<evidence type="ECO:0000313" key="2">
    <source>
        <dbReference type="Proteomes" id="UP001241110"/>
    </source>
</evidence>
<reference evidence="1" key="1">
    <citation type="submission" date="2023-05" db="EMBL/GenBank/DDBJ databases">
        <authorList>
            <person name="Zhang X."/>
        </authorList>
    </citation>
    <scope>NUCLEOTIDE SEQUENCE</scope>
    <source>
        <strain evidence="1">YF14B1</strain>
    </source>
</reference>
<dbReference type="RefSeq" id="WP_313985252.1">
    <property type="nucleotide sequence ID" value="NZ_JASJOS010000014.1"/>
</dbReference>
<name>A0AAE3QWT3_9BACT</name>
<proteinExistence type="predicted"/>